<dbReference type="Proteomes" id="UP001642260">
    <property type="component" value="Unassembled WGS sequence"/>
</dbReference>
<evidence type="ECO:0000256" key="1">
    <source>
        <dbReference type="ARBA" id="ARBA00022741"/>
    </source>
</evidence>
<dbReference type="PANTHER" id="PTHR48102">
    <property type="entry name" value="ATP-DEPENDENT CLP PROTEASE ATP-BINDING SUBUNIT CLPX-LIKE, MITOCHONDRIAL-RELATED"/>
    <property type="match status" value="1"/>
</dbReference>
<evidence type="ECO:0000313" key="5">
    <source>
        <dbReference type="Proteomes" id="UP001642260"/>
    </source>
</evidence>
<name>A0ABC8LM52_ERUVS</name>
<dbReference type="EMBL" id="CAKOAT010631821">
    <property type="protein sequence ID" value="CAH8384766.1"/>
    <property type="molecule type" value="Genomic_DNA"/>
</dbReference>
<dbReference type="Gene3D" id="1.10.8.60">
    <property type="match status" value="1"/>
</dbReference>
<keyword evidence="1" id="KW-0547">Nucleotide-binding</keyword>
<dbReference type="PANTHER" id="PTHR48102:SF6">
    <property type="entry name" value="CLP PROTEASE REGULATORY SUBUNIT CLPX1, MITOCHONDRIAL"/>
    <property type="match status" value="1"/>
</dbReference>
<evidence type="ECO:0000313" key="4">
    <source>
        <dbReference type="EMBL" id="CAH8384766.1"/>
    </source>
</evidence>
<protein>
    <recommendedName>
        <fullName evidence="3">Clp ATPase C-terminal domain-containing protein</fullName>
    </recommendedName>
</protein>
<evidence type="ECO:0000256" key="2">
    <source>
        <dbReference type="ARBA" id="ARBA00022840"/>
    </source>
</evidence>
<keyword evidence="2" id="KW-0067">ATP-binding</keyword>
<evidence type="ECO:0000259" key="3">
    <source>
        <dbReference type="Pfam" id="PF10431"/>
    </source>
</evidence>
<comment type="caution">
    <text evidence="4">The sequence shown here is derived from an EMBL/GenBank/DDBJ whole genome shotgun (WGS) entry which is preliminary data.</text>
</comment>
<dbReference type="InterPro" id="IPR019489">
    <property type="entry name" value="Clp_ATPase_C"/>
</dbReference>
<feature type="domain" description="Clp ATPase C-terminal" evidence="3">
    <location>
        <begin position="27"/>
        <end position="70"/>
    </location>
</feature>
<sequence length="71" mass="8089">MVNPKLFGGKDYLLSDSYEEVLTEPKNALGKQYKKMYQMDSVKLHFTKTALRLIARKAIKKNTGARGLRAL</sequence>
<organism evidence="4 5">
    <name type="scientific">Eruca vesicaria subsp. sativa</name>
    <name type="common">Garden rocket</name>
    <name type="synonym">Eruca sativa</name>
    <dbReference type="NCBI Taxonomy" id="29727"/>
    <lineage>
        <taxon>Eukaryota</taxon>
        <taxon>Viridiplantae</taxon>
        <taxon>Streptophyta</taxon>
        <taxon>Embryophyta</taxon>
        <taxon>Tracheophyta</taxon>
        <taxon>Spermatophyta</taxon>
        <taxon>Magnoliopsida</taxon>
        <taxon>eudicotyledons</taxon>
        <taxon>Gunneridae</taxon>
        <taxon>Pentapetalae</taxon>
        <taxon>rosids</taxon>
        <taxon>malvids</taxon>
        <taxon>Brassicales</taxon>
        <taxon>Brassicaceae</taxon>
        <taxon>Brassiceae</taxon>
        <taxon>Eruca</taxon>
    </lineage>
</organism>
<dbReference type="GO" id="GO:0005524">
    <property type="term" value="F:ATP binding"/>
    <property type="evidence" value="ECO:0007669"/>
    <property type="project" value="UniProtKB-KW"/>
</dbReference>
<gene>
    <name evidence="4" type="ORF">ERUC_LOCUS37249</name>
</gene>
<dbReference type="InterPro" id="IPR050052">
    <property type="entry name" value="ATP-dep_Clp_protease_ClpX"/>
</dbReference>
<keyword evidence="5" id="KW-1185">Reference proteome</keyword>
<reference evidence="4 5" key="1">
    <citation type="submission" date="2022-03" db="EMBL/GenBank/DDBJ databases">
        <authorList>
            <person name="Macdonald S."/>
            <person name="Ahmed S."/>
            <person name="Newling K."/>
        </authorList>
    </citation>
    <scope>NUCLEOTIDE SEQUENCE [LARGE SCALE GENOMIC DNA]</scope>
</reference>
<proteinExistence type="predicted"/>
<accession>A0ABC8LM52</accession>
<dbReference type="AlphaFoldDB" id="A0ABC8LM52"/>
<dbReference type="Pfam" id="PF10431">
    <property type="entry name" value="ClpB_D2-small"/>
    <property type="match status" value="1"/>
</dbReference>